<protein>
    <submittedName>
        <fullName evidence="2">Uncharacterized protein</fullName>
    </submittedName>
</protein>
<evidence type="ECO:0000313" key="3">
    <source>
        <dbReference type="Proteomes" id="UP000229056"/>
    </source>
</evidence>
<gene>
    <name evidence="2" type="ORF">COT80_03415</name>
</gene>
<comment type="caution">
    <text evidence="2">The sequence shown here is derived from an EMBL/GenBank/DDBJ whole genome shotgun (WGS) entry which is preliminary data.</text>
</comment>
<dbReference type="Proteomes" id="UP000229056">
    <property type="component" value="Unassembled WGS sequence"/>
</dbReference>
<dbReference type="EMBL" id="PEZY01000012">
    <property type="protein sequence ID" value="PIS05791.1"/>
    <property type="molecule type" value="Genomic_DNA"/>
</dbReference>
<feature type="transmembrane region" description="Helical" evidence="1">
    <location>
        <begin position="234"/>
        <end position="254"/>
    </location>
</feature>
<keyword evidence="1" id="KW-0812">Transmembrane</keyword>
<dbReference type="AlphaFoldDB" id="A0A2H0W5B6"/>
<feature type="transmembrane region" description="Helical" evidence="1">
    <location>
        <begin position="179"/>
        <end position="197"/>
    </location>
</feature>
<organism evidence="2 3">
    <name type="scientific">Candidatus Buchananbacteria bacterium CG10_big_fil_rev_8_21_14_0_10_33_19</name>
    <dbReference type="NCBI Taxonomy" id="1974525"/>
    <lineage>
        <taxon>Bacteria</taxon>
        <taxon>Candidatus Buchananiibacteriota</taxon>
    </lineage>
</organism>
<feature type="transmembrane region" description="Helical" evidence="1">
    <location>
        <begin position="58"/>
        <end position="78"/>
    </location>
</feature>
<feature type="transmembrane region" description="Helical" evidence="1">
    <location>
        <begin position="203"/>
        <end position="222"/>
    </location>
</feature>
<sequence length="255" mass="30133">MIFILIRIFPFVFPIVYFIFLKLMFVFYNNVPWLVTTALFINFWYFLFIYSKTKNKEVFVFLIHSFIFVITGFFYVLILGSQTFINLFLVIWSLLYFLYLESIFHYFYDTKKVVVLNLKNIVAYINLITLFFLVAFLINIHIFINFSIGLVYFGVFIASFLLVFSRFKINGVSWQKNLLYSFLLSIMIIEVLVAVLFLPVSFYVSAVIIAIVYYVLSSILAISTKKALNKMVIWQYIIFTLISIFIIAITSQWGL</sequence>
<name>A0A2H0W5B6_9BACT</name>
<keyword evidence="1" id="KW-0472">Membrane</keyword>
<feature type="transmembrane region" description="Helical" evidence="1">
    <location>
        <begin position="150"/>
        <end position="167"/>
    </location>
</feature>
<evidence type="ECO:0000256" key="1">
    <source>
        <dbReference type="SAM" id="Phobius"/>
    </source>
</evidence>
<feature type="transmembrane region" description="Helical" evidence="1">
    <location>
        <begin position="121"/>
        <end position="144"/>
    </location>
</feature>
<accession>A0A2H0W5B6</accession>
<proteinExistence type="predicted"/>
<keyword evidence="1" id="KW-1133">Transmembrane helix</keyword>
<feature type="transmembrane region" description="Helical" evidence="1">
    <location>
        <begin position="33"/>
        <end position="51"/>
    </location>
</feature>
<feature type="transmembrane region" description="Helical" evidence="1">
    <location>
        <begin position="84"/>
        <end position="100"/>
    </location>
</feature>
<reference evidence="3" key="1">
    <citation type="submission" date="2017-09" db="EMBL/GenBank/DDBJ databases">
        <title>Depth-based differentiation of microbial function through sediment-hosted aquifers and enrichment of novel symbionts in the deep terrestrial subsurface.</title>
        <authorList>
            <person name="Probst A.J."/>
            <person name="Ladd B."/>
            <person name="Jarett J.K."/>
            <person name="Geller-Mcgrath D.E."/>
            <person name="Sieber C.M.K."/>
            <person name="Emerson J.B."/>
            <person name="Anantharaman K."/>
            <person name="Thomas B.C."/>
            <person name="Malmstrom R."/>
            <person name="Stieglmeier M."/>
            <person name="Klingl A."/>
            <person name="Woyke T."/>
            <person name="Ryan C.M."/>
            <person name="Banfield J.F."/>
        </authorList>
    </citation>
    <scope>NUCLEOTIDE SEQUENCE [LARGE SCALE GENOMIC DNA]</scope>
</reference>
<feature type="transmembrane region" description="Helical" evidence="1">
    <location>
        <begin position="7"/>
        <end position="27"/>
    </location>
</feature>
<evidence type="ECO:0000313" key="2">
    <source>
        <dbReference type="EMBL" id="PIS05791.1"/>
    </source>
</evidence>